<feature type="region of interest" description="Disordered" evidence="2">
    <location>
        <begin position="483"/>
        <end position="548"/>
    </location>
</feature>
<accession>F4CK49</accession>
<dbReference type="Pfam" id="PF22483">
    <property type="entry name" value="Mu-transpos_C_2"/>
    <property type="match status" value="1"/>
</dbReference>
<evidence type="ECO:0000259" key="3">
    <source>
        <dbReference type="PROSITE" id="PS50994"/>
    </source>
</evidence>
<dbReference type="Gene3D" id="3.30.420.10">
    <property type="entry name" value="Ribonuclease H-like superfamily/Ribonuclease H"/>
    <property type="match status" value="1"/>
</dbReference>
<dbReference type="PANTHER" id="PTHR35004">
    <property type="entry name" value="TRANSPOSASE RV3428C-RELATED"/>
    <property type="match status" value="1"/>
</dbReference>
<dbReference type="GO" id="GO:0003676">
    <property type="term" value="F:nucleic acid binding"/>
    <property type="evidence" value="ECO:0007669"/>
    <property type="project" value="InterPro"/>
</dbReference>
<dbReference type="HOGENOM" id="CLU_040922_0_0_11"/>
<dbReference type="InterPro" id="IPR054353">
    <property type="entry name" value="IstA-like_C"/>
</dbReference>
<dbReference type="RefSeq" id="WP_013677379.1">
    <property type="nucleotide sequence ID" value="NC_015312.1"/>
</dbReference>
<sequence length="548" mass="59364">MKRDEEIMEILEAFDLTGSYRAAAELAGCDHHTVARYVALREAGQPPVAREHRARPIDEYLDKIEELVVRSDGRVRADVVHERLLAMGFTGGERTTRRTVAQVKARLRAGQRRVFRPWVVEPGLWLQWDWGEGPRVAGRRTNLWCAWLAWSRFRVVLAVFDRTLPTIVACIDTTLRRLGGVPTYALTDNERTVSVDHVAGIAVRHPEIVAVGRHYGMTIRTCVPADPQSKGGSEATVRISKADLVPTAANLLEEYRTFAQLETACRSFCEQVNARPHRETRRPPVEALAEERTRLHPLPDRPFTVAFGTTRRVNWDATVSVDGVRYSVPHQLVDTRVWVRFHGDDLVITAVDAPLEGHGPGSGPTEVARHARSTPGTPSIRDEHYPPPTTAANAAGERTPRAGSAAEAEFLALGPGAASWLVEAAGAGARGVRRKMAEAVALAKLHPPGEVDRALGTAAVAGRFAENDVLRILAHQAGRNVNKPTIRASEDHSLQPGTSAWSGFGITPPPETDPSGLDPAGLDPAGLDPAGLDPAGLDPAGLDPAGPS</sequence>
<dbReference type="KEGG" id="pdx:Psed_6042"/>
<feature type="region of interest" description="Disordered" evidence="2">
    <location>
        <begin position="354"/>
        <end position="398"/>
    </location>
</feature>
<organism evidence="5 6">
    <name type="scientific">Pseudonocardia dioxanivorans (strain ATCC 55486 / DSM 44775 / JCM 13855 / CB1190)</name>
    <dbReference type="NCBI Taxonomy" id="675635"/>
    <lineage>
        <taxon>Bacteria</taxon>
        <taxon>Bacillati</taxon>
        <taxon>Actinomycetota</taxon>
        <taxon>Actinomycetes</taxon>
        <taxon>Pseudonocardiales</taxon>
        <taxon>Pseudonocardiaceae</taxon>
        <taxon>Pseudonocardia</taxon>
    </lineage>
</organism>
<evidence type="ECO:0000256" key="1">
    <source>
        <dbReference type="ARBA" id="ARBA00009277"/>
    </source>
</evidence>
<dbReference type="Proteomes" id="UP000007809">
    <property type="component" value="Chromosome"/>
</dbReference>
<dbReference type="InterPro" id="IPR036397">
    <property type="entry name" value="RNaseH_sf"/>
</dbReference>
<dbReference type="EMBL" id="CP002593">
    <property type="protein sequence ID" value="AEA27473.1"/>
    <property type="molecule type" value="Genomic_DNA"/>
</dbReference>
<dbReference type="InterPro" id="IPR012337">
    <property type="entry name" value="RNaseH-like_sf"/>
</dbReference>
<feature type="domain" description="Integrase catalytic" evidence="3">
    <location>
        <begin position="113"/>
        <end position="292"/>
    </location>
</feature>
<gene>
    <name evidence="4" type="ordered locus">Psed_5339</name>
    <name evidence="5" type="ordered locus">Psed_6042</name>
</gene>
<dbReference type="PROSITE" id="PS50994">
    <property type="entry name" value="INTEGRASE"/>
    <property type="match status" value="1"/>
</dbReference>
<proteinExistence type="inferred from homology"/>
<keyword evidence="6" id="KW-1185">Reference proteome</keyword>
<name>F4CK49_PSEUX</name>
<dbReference type="GO" id="GO:0015074">
    <property type="term" value="P:DNA integration"/>
    <property type="evidence" value="ECO:0007669"/>
    <property type="project" value="InterPro"/>
</dbReference>
<evidence type="ECO:0000313" key="6">
    <source>
        <dbReference type="Proteomes" id="UP000007809"/>
    </source>
</evidence>
<dbReference type="InterPro" id="IPR001584">
    <property type="entry name" value="Integrase_cat-core"/>
</dbReference>
<dbReference type="NCBIfam" id="NF033546">
    <property type="entry name" value="transpos_IS21"/>
    <property type="match status" value="1"/>
</dbReference>
<evidence type="ECO:0000313" key="4">
    <source>
        <dbReference type="EMBL" id="AEA27473.1"/>
    </source>
</evidence>
<reference evidence="5 6" key="1">
    <citation type="journal article" date="2011" name="J. Bacteriol.">
        <title>Genome sequence of the 1,4-dioxane-degrading Pseudonocardia dioxanivorans strain CB1190.</title>
        <authorList>
            <person name="Sales C.M."/>
            <person name="Mahendra S."/>
            <person name="Grostern A."/>
            <person name="Parales R.E."/>
            <person name="Goodwin L.A."/>
            <person name="Woyke T."/>
            <person name="Nolan M."/>
            <person name="Lapidus A."/>
            <person name="Chertkov O."/>
            <person name="Ovchinnikova G."/>
            <person name="Sczyrba A."/>
            <person name="Alvarez-Cohen L."/>
        </authorList>
    </citation>
    <scope>NUCLEOTIDE SEQUENCE [LARGE SCALE GENOMIC DNA]</scope>
    <source>
        <strain evidence="6">ATCC 55486 / DSM 44775 / JCM 13855 / CB1190</strain>
        <strain evidence="5">CB1190</strain>
    </source>
</reference>
<evidence type="ECO:0000313" key="5">
    <source>
        <dbReference type="EMBL" id="AEA28155.1"/>
    </source>
</evidence>
<dbReference type="KEGG" id="pdx:Psed_5339"/>
<dbReference type="AlphaFoldDB" id="F4CK49"/>
<comment type="similarity">
    <text evidence="1">Belongs to the transposase IS21/IS408/IS1162 family.</text>
</comment>
<dbReference type="SUPFAM" id="SSF53098">
    <property type="entry name" value="Ribonuclease H-like"/>
    <property type="match status" value="1"/>
</dbReference>
<dbReference type="EMBL" id="CP002593">
    <property type="protein sequence ID" value="AEA28155.1"/>
    <property type="molecule type" value="Genomic_DNA"/>
</dbReference>
<protein>
    <submittedName>
        <fullName evidence="5">Integrase catalytic region</fullName>
    </submittedName>
</protein>
<dbReference type="eggNOG" id="COG4584">
    <property type="taxonomic scope" value="Bacteria"/>
</dbReference>
<evidence type="ECO:0000256" key="2">
    <source>
        <dbReference type="SAM" id="MobiDB-lite"/>
    </source>
</evidence>